<reference evidence="10" key="1">
    <citation type="submission" date="2016-10" db="EMBL/GenBank/DDBJ databases">
        <authorList>
            <person name="Varghese N."/>
        </authorList>
    </citation>
    <scope>NUCLEOTIDE SEQUENCE [LARGE SCALE GENOMIC DNA]</scope>
    <source>
        <strain evidence="10">ACV-9</strain>
    </source>
</reference>
<dbReference type="Gene3D" id="3.40.50.2300">
    <property type="match status" value="1"/>
</dbReference>
<protein>
    <recommendedName>
        <fullName evidence="1">Stage 0 sporulation protein A homolog</fullName>
    </recommendedName>
</protein>
<dbReference type="Pfam" id="PF17853">
    <property type="entry name" value="GGDEF_2"/>
    <property type="match status" value="1"/>
</dbReference>
<dbReference type="Pfam" id="PF00072">
    <property type="entry name" value="Response_reg"/>
    <property type="match status" value="1"/>
</dbReference>
<keyword evidence="4" id="KW-0804">Transcription</keyword>
<organism evidence="9 10">
    <name type="scientific">Pseudobutyrivibrio ruminis</name>
    <dbReference type="NCBI Taxonomy" id="46206"/>
    <lineage>
        <taxon>Bacteria</taxon>
        <taxon>Bacillati</taxon>
        <taxon>Bacillota</taxon>
        <taxon>Clostridia</taxon>
        <taxon>Lachnospirales</taxon>
        <taxon>Lachnospiraceae</taxon>
        <taxon>Pseudobutyrivibrio</taxon>
    </lineage>
</organism>
<evidence type="ECO:0000313" key="10">
    <source>
        <dbReference type="Proteomes" id="UP000182321"/>
    </source>
</evidence>
<dbReference type="GO" id="GO:0003700">
    <property type="term" value="F:DNA-binding transcription factor activity"/>
    <property type="evidence" value="ECO:0007669"/>
    <property type="project" value="InterPro"/>
</dbReference>
<comment type="function">
    <text evidence="5">May play the central regulatory role in sporulation. It may be an element of the effector pathway responsible for the activation of sporulation genes in response to nutritional stress. Spo0A may act in concert with spo0H (a sigma factor) to control the expression of some genes that are critical to the sporulation process.</text>
</comment>
<dbReference type="GO" id="GO:0000160">
    <property type="term" value="P:phosphorelay signal transduction system"/>
    <property type="evidence" value="ECO:0007669"/>
    <property type="project" value="InterPro"/>
</dbReference>
<dbReference type="EMBL" id="FNZX01000003">
    <property type="protein sequence ID" value="SEK18279.1"/>
    <property type="molecule type" value="Genomic_DNA"/>
</dbReference>
<dbReference type="PRINTS" id="PR00032">
    <property type="entry name" value="HTHARAC"/>
</dbReference>
<dbReference type="PANTHER" id="PTHR43280">
    <property type="entry name" value="ARAC-FAMILY TRANSCRIPTIONAL REGULATOR"/>
    <property type="match status" value="1"/>
</dbReference>
<evidence type="ECO:0000259" key="8">
    <source>
        <dbReference type="PROSITE" id="PS50110"/>
    </source>
</evidence>
<sequence length="530" mass="60953">MYKIMLADDEGIVIDSLKFIIEKEFGSKCEIRTAKTGRQVIELAEEYQPDIAFMDIQMPGINGIEAMREIRKTNSHIVFIVMTAYDKFDYAKEAISLGVLDYLNKPVSRDGIITILNKAMGQIDGERAKRSNDLRVREKLETVVPIIENGLIQDLLFKEYFKEDIDNYKTLLGIDSEYGYMACMVFGREMVGNYMTSAVAVSIQAQKSYREIHTITEDYIKGIMGAVMSNKIPILIPTDSSTLPYNERNNVVESARALCRKLSDRFDMDFRIGFGSVKPLDRMAESYEEANSVLIATTSHVAHVDDMPLACQYEESYPMDLEKRLFNEISLGNVNETVALSQAFFEWMEENYANDNDSVRLKCLEFVLWAEHLSYEKTARVYEFKSRANYLSELLNLGGLNEVKHWFIEKMKAAAVWVANKQEEQSMSVVNKARQYIDENYMKELTLDDISRMVNISSYYFSKVFKEETGENFIDYLTKLRIEAAKKLLKTTSKSMKEISAEVGYPDPNYFSRNFKKYTGKTPTDYAKCN</sequence>
<dbReference type="InterPro" id="IPR009057">
    <property type="entry name" value="Homeodomain-like_sf"/>
</dbReference>
<dbReference type="PROSITE" id="PS01124">
    <property type="entry name" value="HTH_ARAC_FAMILY_2"/>
    <property type="match status" value="1"/>
</dbReference>
<dbReference type="InterPro" id="IPR018062">
    <property type="entry name" value="HTH_AraC-typ_CS"/>
</dbReference>
<dbReference type="Pfam" id="PF12833">
    <property type="entry name" value="HTH_18"/>
    <property type="match status" value="1"/>
</dbReference>
<evidence type="ECO:0000259" key="7">
    <source>
        <dbReference type="PROSITE" id="PS01124"/>
    </source>
</evidence>
<dbReference type="SMART" id="SM00342">
    <property type="entry name" value="HTH_ARAC"/>
    <property type="match status" value="1"/>
</dbReference>
<dbReference type="InterPro" id="IPR011006">
    <property type="entry name" value="CheY-like_superfamily"/>
</dbReference>
<keyword evidence="2" id="KW-0805">Transcription regulation</keyword>
<dbReference type="SUPFAM" id="SSF46689">
    <property type="entry name" value="Homeodomain-like"/>
    <property type="match status" value="2"/>
</dbReference>
<dbReference type="Gene3D" id="1.10.10.60">
    <property type="entry name" value="Homeodomain-like"/>
    <property type="match status" value="2"/>
</dbReference>
<dbReference type="PROSITE" id="PS00041">
    <property type="entry name" value="HTH_ARAC_FAMILY_1"/>
    <property type="match status" value="1"/>
</dbReference>
<dbReference type="SUPFAM" id="SSF52172">
    <property type="entry name" value="CheY-like"/>
    <property type="match status" value="1"/>
</dbReference>
<proteinExistence type="predicted"/>
<gene>
    <name evidence="9" type="ORF">SAMN02910377_00162</name>
</gene>
<evidence type="ECO:0000256" key="5">
    <source>
        <dbReference type="ARBA" id="ARBA00024867"/>
    </source>
</evidence>
<dbReference type="GO" id="GO:0043565">
    <property type="term" value="F:sequence-specific DNA binding"/>
    <property type="evidence" value="ECO:0007669"/>
    <property type="project" value="InterPro"/>
</dbReference>
<evidence type="ECO:0000256" key="4">
    <source>
        <dbReference type="ARBA" id="ARBA00023163"/>
    </source>
</evidence>
<evidence type="ECO:0000313" key="9">
    <source>
        <dbReference type="EMBL" id="SEK18279.1"/>
    </source>
</evidence>
<evidence type="ECO:0000256" key="1">
    <source>
        <dbReference type="ARBA" id="ARBA00018672"/>
    </source>
</evidence>
<dbReference type="InterPro" id="IPR018060">
    <property type="entry name" value="HTH_AraC"/>
</dbReference>
<feature type="domain" description="HTH araC/xylS-type" evidence="7">
    <location>
        <begin position="431"/>
        <end position="529"/>
    </location>
</feature>
<keyword evidence="6" id="KW-0597">Phosphoprotein</keyword>
<evidence type="ECO:0000256" key="2">
    <source>
        <dbReference type="ARBA" id="ARBA00023015"/>
    </source>
</evidence>
<dbReference type="CDD" id="cd17536">
    <property type="entry name" value="REC_YesN-like"/>
    <property type="match status" value="1"/>
</dbReference>
<dbReference type="PROSITE" id="PS50110">
    <property type="entry name" value="RESPONSE_REGULATORY"/>
    <property type="match status" value="1"/>
</dbReference>
<evidence type="ECO:0000256" key="6">
    <source>
        <dbReference type="PROSITE-ProRule" id="PRU00169"/>
    </source>
</evidence>
<keyword evidence="3" id="KW-0238">DNA-binding</keyword>
<keyword evidence="10" id="KW-1185">Reference proteome</keyword>
<evidence type="ECO:0000256" key="3">
    <source>
        <dbReference type="ARBA" id="ARBA00023125"/>
    </source>
</evidence>
<dbReference type="RefSeq" id="WP_074788689.1">
    <property type="nucleotide sequence ID" value="NZ_FNZX01000003.1"/>
</dbReference>
<dbReference type="AlphaFoldDB" id="A0A1H7EWT4"/>
<feature type="modified residue" description="4-aspartylphosphate" evidence="6">
    <location>
        <position position="55"/>
    </location>
</feature>
<dbReference type="InterPro" id="IPR041522">
    <property type="entry name" value="CdaR_GGDEF"/>
</dbReference>
<dbReference type="PANTHER" id="PTHR43280:SF28">
    <property type="entry name" value="HTH-TYPE TRANSCRIPTIONAL ACTIVATOR RHAS"/>
    <property type="match status" value="1"/>
</dbReference>
<feature type="domain" description="Response regulatory" evidence="8">
    <location>
        <begin position="3"/>
        <end position="120"/>
    </location>
</feature>
<dbReference type="SMART" id="SM00448">
    <property type="entry name" value="REC"/>
    <property type="match status" value="1"/>
</dbReference>
<dbReference type="InterPro" id="IPR020449">
    <property type="entry name" value="Tscrpt_reg_AraC-type_HTH"/>
</dbReference>
<accession>A0A1H7EWT4</accession>
<dbReference type="InterPro" id="IPR001789">
    <property type="entry name" value="Sig_transdc_resp-reg_receiver"/>
</dbReference>
<dbReference type="Proteomes" id="UP000182321">
    <property type="component" value="Unassembled WGS sequence"/>
</dbReference>
<name>A0A1H7EWT4_9FIRM</name>